<proteinExistence type="predicted"/>
<accession>A0A968GEK2</accession>
<dbReference type="EMBL" id="JAATLK010000001">
    <property type="protein sequence ID" value="NIZ46331.1"/>
    <property type="molecule type" value="Genomic_DNA"/>
</dbReference>
<evidence type="ECO:0000313" key="1">
    <source>
        <dbReference type="EMBL" id="NIZ46331.1"/>
    </source>
</evidence>
<protein>
    <submittedName>
        <fullName evidence="1">Uncharacterized protein</fullName>
    </submittedName>
</protein>
<organism evidence="1 2">
    <name type="scientific">Entomospira nematocerorum</name>
    <dbReference type="NCBI Taxonomy" id="2719987"/>
    <lineage>
        <taxon>Bacteria</taxon>
        <taxon>Pseudomonadati</taxon>
        <taxon>Spirochaetota</taxon>
        <taxon>Spirochaetia</taxon>
        <taxon>Spirochaetales</taxon>
        <taxon>Spirochaetaceae</taxon>
        <taxon>Entomospira</taxon>
    </lineage>
</organism>
<gene>
    <name evidence="1" type="ORF">HCT46_00115</name>
</gene>
<dbReference type="RefSeq" id="WP_167702802.1">
    <property type="nucleotide sequence ID" value="NZ_CP118168.1"/>
</dbReference>
<evidence type="ECO:0000313" key="2">
    <source>
        <dbReference type="Proteomes" id="UP000752013"/>
    </source>
</evidence>
<keyword evidence="2" id="KW-1185">Reference proteome</keyword>
<dbReference type="Proteomes" id="UP000752013">
    <property type="component" value="Unassembled WGS sequence"/>
</dbReference>
<reference evidence="1" key="1">
    <citation type="submission" date="2020-03" db="EMBL/GenBank/DDBJ databases">
        <title>Spirochaetal bacteria isolated from arthropods constitute a novel genus Entomospira genus novum within the order Spirochaetales.</title>
        <authorList>
            <person name="Grana-Miraglia L."/>
            <person name="Sikutova S."/>
            <person name="Fingerle V."/>
            <person name="Sing A."/>
            <person name="Castillo-Ramirez S."/>
            <person name="Margos G."/>
            <person name="Rudolf I."/>
        </authorList>
    </citation>
    <scope>NUCLEOTIDE SEQUENCE</scope>
    <source>
        <strain evidence="1">BR208</strain>
    </source>
</reference>
<sequence>MTRIIILTIFTILFILGRALYFYYKPLSKKLPQVNDANSIKKIPTEILHQSIRMEADENDQNSSQYTYHLNRHIWLSKYIQRTSLNGDLQTYYTLTWIKYYKRRPHKLPVHITCLDNNHHSNYEISPDITSMDISVEKESYYIFPSVIFFWPETTYKVQTSTRIPDIFVEHLLSSSILRIIPHGQKPIELKNIAFTRQRYWIKILFLIKEIPYPIL</sequence>
<name>A0A968GEK2_9SPIO</name>
<comment type="caution">
    <text evidence="1">The sequence shown here is derived from an EMBL/GenBank/DDBJ whole genome shotgun (WGS) entry which is preliminary data.</text>
</comment>
<dbReference type="AlphaFoldDB" id="A0A968GEK2"/>